<dbReference type="EMBL" id="MBUA01000001">
    <property type="protein sequence ID" value="MBC6489824.1"/>
    <property type="molecule type" value="Genomic_DNA"/>
</dbReference>
<dbReference type="Gene3D" id="3.40.50.1360">
    <property type="match status" value="1"/>
</dbReference>
<gene>
    <name evidence="2" type="ORF">BC349_02510</name>
</gene>
<organism evidence="2 3">
    <name type="scientific">Flavihumibacter stibioxidans</name>
    <dbReference type="NCBI Taxonomy" id="1834163"/>
    <lineage>
        <taxon>Bacteria</taxon>
        <taxon>Pseudomonadati</taxon>
        <taxon>Bacteroidota</taxon>
        <taxon>Chitinophagia</taxon>
        <taxon>Chitinophagales</taxon>
        <taxon>Chitinophagaceae</taxon>
        <taxon>Flavihumibacter</taxon>
    </lineage>
</organism>
<evidence type="ECO:0000313" key="2">
    <source>
        <dbReference type="EMBL" id="MBC6489824.1"/>
    </source>
</evidence>
<dbReference type="RefSeq" id="WP_187255169.1">
    <property type="nucleotide sequence ID" value="NZ_JBHULF010000006.1"/>
</dbReference>
<protein>
    <submittedName>
        <fullName evidence="2">Glucosamine-6-phosphate deaminase</fullName>
    </submittedName>
</protein>
<comment type="caution">
    <text evidence="2">The sequence shown here is derived from an EMBL/GenBank/DDBJ whole genome shotgun (WGS) entry which is preliminary data.</text>
</comment>
<dbReference type="SUPFAM" id="SSF100950">
    <property type="entry name" value="NagB/RpiA/CoA transferase-like"/>
    <property type="match status" value="1"/>
</dbReference>
<feature type="domain" description="Glucosamine/galactosamine-6-phosphate isomerase" evidence="1">
    <location>
        <begin position="16"/>
        <end position="236"/>
    </location>
</feature>
<dbReference type="InterPro" id="IPR004547">
    <property type="entry name" value="Glucosamine6P_isomerase"/>
</dbReference>
<dbReference type="Pfam" id="PF01182">
    <property type="entry name" value="Glucosamine_iso"/>
    <property type="match status" value="1"/>
</dbReference>
<accession>A0ABR7M4N5</accession>
<dbReference type="InterPro" id="IPR037171">
    <property type="entry name" value="NagB/RpiA_transferase-like"/>
</dbReference>
<keyword evidence="3" id="KW-1185">Reference proteome</keyword>
<dbReference type="Proteomes" id="UP000765802">
    <property type="component" value="Unassembled WGS sequence"/>
</dbReference>
<proteinExistence type="predicted"/>
<dbReference type="InterPro" id="IPR006148">
    <property type="entry name" value="Glc/Gal-6P_isomerase"/>
</dbReference>
<reference evidence="2 3" key="1">
    <citation type="submission" date="2016-07" db="EMBL/GenBank/DDBJ databases">
        <title>Genome analysis of Flavihumibacter stibioxidans YS-17.</title>
        <authorList>
            <person name="Shi K."/>
            <person name="Han Y."/>
            <person name="Wang G."/>
        </authorList>
    </citation>
    <scope>NUCLEOTIDE SEQUENCE [LARGE SCALE GENOMIC DNA]</scope>
    <source>
        <strain evidence="2 3">YS-17</strain>
    </source>
</reference>
<evidence type="ECO:0000259" key="1">
    <source>
        <dbReference type="Pfam" id="PF01182"/>
    </source>
</evidence>
<evidence type="ECO:0000313" key="3">
    <source>
        <dbReference type="Proteomes" id="UP000765802"/>
    </source>
</evidence>
<name>A0ABR7M4N5_9BACT</name>
<sequence>MKNFKNYWLDVNVLPSREELGRTAGMDIEKMIIELLETRPEIRMIFAAAPSQNETLDYLSGSAKIEWNRITAFNMDEYIGLNDNAHQLFSSYLNSRLFSKVKCKNVHFINSGADVAGEIERFSGLISAAPVDIVCLGIGENGHIAFNDPSIADFRDPEIIKEVKLDLESRLQQVNEKCFSRLEDVPEMALTLTIPVLMNASYLFCMVPGKSKRNAVYNTLNLPVTKECPATILQQHSNCKFYFDMDSFLFQPSKQV</sequence>
<dbReference type="PANTHER" id="PTHR11280">
    <property type="entry name" value="GLUCOSAMINE-6-PHOSPHATE ISOMERASE"/>
    <property type="match status" value="1"/>
</dbReference>
<dbReference type="PANTHER" id="PTHR11280:SF6">
    <property type="entry name" value="GLUCOSAMINE-6-PHOSPHATE ISOMERASE NAGB"/>
    <property type="match status" value="1"/>
</dbReference>